<dbReference type="PIRSF" id="PIRSF006648">
    <property type="entry name" value="DrrB"/>
    <property type="match status" value="1"/>
</dbReference>
<reference evidence="8 9" key="1">
    <citation type="submission" date="2018-08" db="EMBL/GenBank/DDBJ databases">
        <title>Sequencing the genomes of 1000 actinobacteria strains.</title>
        <authorList>
            <person name="Klenk H.-P."/>
        </authorList>
    </citation>
    <scope>NUCLEOTIDE SEQUENCE [LARGE SCALE GENOMIC DNA]</scope>
    <source>
        <strain evidence="8 9">DSM 44099</strain>
    </source>
</reference>
<feature type="transmembrane region" description="Helical" evidence="6">
    <location>
        <begin position="21"/>
        <end position="44"/>
    </location>
</feature>
<keyword evidence="6" id="KW-0813">Transport</keyword>
<evidence type="ECO:0000256" key="2">
    <source>
        <dbReference type="ARBA" id="ARBA00022692"/>
    </source>
</evidence>
<evidence type="ECO:0000259" key="7">
    <source>
        <dbReference type="PROSITE" id="PS51012"/>
    </source>
</evidence>
<keyword evidence="3 6" id="KW-1133">Transmembrane helix</keyword>
<keyword evidence="5" id="KW-0046">Antibiotic resistance</keyword>
<dbReference type="InterPro" id="IPR047817">
    <property type="entry name" value="ABC2_TM_bact-type"/>
</dbReference>
<dbReference type="GO" id="GO:0140359">
    <property type="term" value="F:ABC-type transporter activity"/>
    <property type="evidence" value="ECO:0007669"/>
    <property type="project" value="InterPro"/>
</dbReference>
<name>A0A3D9ZJ94_9ACTN</name>
<dbReference type="EMBL" id="QUMQ01000001">
    <property type="protein sequence ID" value="REF97458.1"/>
    <property type="molecule type" value="Genomic_DNA"/>
</dbReference>
<feature type="transmembrane region" description="Helical" evidence="6">
    <location>
        <begin position="98"/>
        <end position="124"/>
    </location>
</feature>
<protein>
    <recommendedName>
        <fullName evidence="6">Transport permease protein</fullName>
    </recommendedName>
</protein>
<feature type="transmembrane region" description="Helical" evidence="6">
    <location>
        <begin position="56"/>
        <end position="77"/>
    </location>
</feature>
<dbReference type="PANTHER" id="PTHR43229">
    <property type="entry name" value="NODULATION PROTEIN J"/>
    <property type="match status" value="1"/>
</dbReference>
<dbReference type="RefSeq" id="WP_116068902.1">
    <property type="nucleotide sequence ID" value="NZ_BONB01000014.1"/>
</dbReference>
<keyword evidence="9" id="KW-1185">Reference proteome</keyword>
<sequence length="249" mass="26160">MSTQPHAIVMLRRNFKHIARNPTSVFNAVLMPIVIMLMFVYMFGKAFAVGVDYIDYATPGLMLLAVCYGLGSTATAVNSDMTKGIINRFKAMDVSRGAVLTGHVVATVLTNLVAIAALTGVAFALGFSPAASALDWLGVVGVVVLLGSAAGWFTVALGLFAKSPETAGLAAVPLVMLPFFSSAIVPADKMGPGLREFAEYQPFTPIIETLRGLLAGTPSGHDAMIAVAWCIAIAVVGYVWASSTFKKRA</sequence>
<dbReference type="InterPro" id="IPR013525">
    <property type="entry name" value="ABC2_TM"/>
</dbReference>
<evidence type="ECO:0000256" key="5">
    <source>
        <dbReference type="ARBA" id="ARBA00023251"/>
    </source>
</evidence>
<dbReference type="PANTHER" id="PTHR43229:SF2">
    <property type="entry name" value="NODULATION PROTEIN J"/>
    <property type="match status" value="1"/>
</dbReference>
<keyword evidence="4 6" id="KW-0472">Membrane</keyword>
<dbReference type="InterPro" id="IPR000412">
    <property type="entry name" value="ABC_2_transport"/>
</dbReference>
<comment type="similarity">
    <text evidence="6">Belongs to the ABC-2 integral membrane protein family.</text>
</comment>
<evidence type="ECO:0000256" key="4">
    <source>
        <dbReference type="ARBA" id="ARBA00023136"/>
    </source>
</evidence>
<accession>A0A3D9ZJ94</accession>
<comment type="caution">
    <text evidence="8">The sequence shown here is derived from an EMBL/GenBank/DDBJ whole genome shotgun (WGS) entry which is preliminary data.</text>
</comment>
<dbReference type="InterPro" id="IPR051784">
    <property type="entry name" value="Nod_factor_ABC_transporter"/>
</dbReference>
<evidence type="ECO:0000313" key="9">
    <source>
        <dbReference type="Proteomes" id="UP000256913"/>
    </source>
</evidence>
<dbReference type="GO" id="GO:0046677">
    <property type="term" value="P:response to antibiotic"/>
    <property type="evidence" value="ECO:0007669"/>
    <property type="project" value="UniProtKB-KW"/>
</dbReference>
<evidence type="ECO:0000256" key="1">
    <source>
        <dbReference type="ARBA" id="ARBA00004141"/>
    </source>
</evidence>
<feature type="domain" description="ABC transmembrane type-2" evidence="7">
    <location>
        <begin position="23"/>
        <end position="248"/>
    </location>
</feature>
<feature type="transmembrane region" description="Helical" evidence="6">
    <location>
        <begin position="223"/>
        <end position="241"/>
    </location>
</feature>
<proteinExistence type="inferred from homology"/>
<dbReference type="Proteomes" id="UP000256913">
    <property type="component" value="Unassembled WGS sequence"/>
</dbReference>
<dbReference type="PROSITE" id="PS51012">
    <property type="entry name" value="ABC_TM2"/>
    <property type="match status" value="1"/>
</dbReference>
<keyword evidence="2 6" id="KW-0812">Transmembrane</keyword>
<evidence type="ECO:0000256" key="3">
    <source>
        <dbReference type="ARBA" id="ARBA00022989"/>
    </source>
</evidence>
<evidence type="ECO:0000313" key="8">
    <source>
        <dbReference type="EMBL" id="REF97458.1"/>
    </source>
</evidence>
<dbReference type="OrthoDB" id="670210at2"/>
<comment type="subcellular location">
    <subcellularLocation>
        <location evidence="6">Cell membrane</location>
        <topology evidence="6">Multi-pass membrane protein</topology>
    </subcellularLocation>
    <subcellularLocation>
        <location evidence="1">Membrane</location>
        <topology evidence="1">Multi-pass membrane protein</topology>
    </subcellularLocation>
</comment>
<dbReference type="Pfam" id="PF01061">
    <property type="entry name" value="ABC2_membrane"/>
    <property type="match status" value="1"/>
</dbReference>
<dbReference type="AlphaFoldDB" id="A0A3D9ZJ94"/>
<organism evidence="8 9">
    <name type="scientific">Asanoa ferruginea</name>
    <dbReference type="NCBI Taxonomy" id="53367"/>
    <lineage>
        <taxon>Bacteria</taxon>
        <taxon>Bacillati</taxon>
        <taxon>Actinomycetota</taxon>
        <taxon>Actinomycetes</taxon>
        <taxon>Micromonosporales</taxon>
        <taxon>Micromonosporaceae</taxon>
        <taxon>Asanoa</taxon>
    </lineage>
</organism>
<evidence type="ECO:0000256" key="6">
    <source>
        <dbReference type="RuleBase" id="RU361157"/>
    </source>
</evidence>
<feature type="transmembrane region" description="Helical" evidence="6">
    <location>
        <begin position="167"/>
        <end position="187"/>
    </location>
</feature>
<dbReference type="GO" id="GO:0043190">
    <property type="term" value="C:ATP-binding cassette (ABC) transporter complex"/>
    <property type="evidence" value="ECO:0007669"/>
    <property type="project" value="InterPro"/>
</dbReference>
<feature type="transmembrane region" description="Helical" evidence="6">
    <location>
        <begin position="136"/>
        <end position="160"/>
    </location>
</feature>
<keyword evidence="6" id="KW-1003">Cell membrane</keyword>
<gene>
    <name evidence="8" type="ORF">DFJ67_3456</name>
</gene>